<name>A0A7W5AZE2_9BACL</name>
<organism evidence="1 2">
    <name type="scientific">Paenibacillus phyllosphaerae</name>
    <dbReference type="NCBI Taxonomy" id="274593"/>
    <lineage>
        <taxon>Bacteria</taxon>
        <taxon>Bacillati</taxon>
        <taxon>Bacillota</taxon>
        <taxon>Bacilli</taxon>
        <taxon>Bacillales</taxon>
        <taxon>Paenibacillaceae</taxon>
        <taxon>Paenibacillus</taxon>
    </lineage>
</organism>
<proteinExistence type="predicted"/>
<evidence type="ECO:0000313" key="2">
    <source>
        <dbReference type="Proteomes" id="UP000570361"/>
    </source>
</evidence>
<protein>
    <recommendedName>
        <fullName evidence="3">Nucleoside 2-deoxyribosyltransferase</fullName>
    </recommendedName>
</protein>
<evidence type="ECO:0000313" key="1">
    <source>
        <dbReference type="EMBL" id="MBB3111585.1"/>
    </source>
</evidence>
<dbReference type="EMBL" id="JACHXK010000008">
    <property type="protein sequence ID" value="MBB3111585.1"/>
    <property type="molecule type" value="Genomic_DNA"/>
</dbReference>
<dbReference type="Proteomes" id="UP000570361">
    <property type="component" value="Unassembled WGS sequence"/>
</dbReference>
<keyword evidence="2" id="KW-1185">Reference proteome</keyword>
<comment type="caution">
    <text evidence="1">The sequence shown here is derived from an EMBL/GenBank/DDBJ whole genome shotgun (WGS) entry which is preliminary data.</text>
</comment>
<sequence>MENKRCLFCEQFVPITRHGDELRFRNCYCAPEGYYRIRQDYYDNNQEAGYREKTELFPQLSGYIRERSEANEEVSLSDETVEKILNSQQIPVTIEEKANRLLRYLYSQTDAPGTPVLIHRLSVQFNLTYWPNLQEFVYIIEQLKEQGMIERTGSSFLLTGQGWQEAASSGRDTSRKRCTLLLPHDEQLREAWEQDLVPVIDKLGYTPFLLPWNNEESDPEEQEDAVSFIEGSQLVIADLTGQAPDVMYAAGYALGIRIPVIWTVQQNKAAELVIPSYKIRPMLWDDTPELAAKLQQKLAAAASRA</sequence>
<dbReference type="RefSeq" id="WP_183601464.1">
    <property type="nucleotide sequence ID" value="NZ_JACHXK010000008.1"/>
</dbReference>
<dbReference type="AlphaFoldDB" id="A0A7W5AZE2"/>
<evidence type="ECO:0008006" key="3">
    <source>
        <dbReference type="Google" id="ProtNLM"/>
    </source>
</evidence>
<reference evidence="1 2" key="1">
    <citation type="submission" date="2020-08" db="EMBL/GenBank/DDBJ databases">
        <title>Genomic Encyclopedia of Type Strains, Phase III (KMG-III): the genomes of soil and plant-associated and newly described type strains.</title>
        <authorList>
            <person name="Whitman W."/>
        </authorList>
    </citation>
    <scope>NUCLEOTIDE SEQUENCE [LARGE SCALE GENOMIC DNA]</scope>
    <source>
        <strain evidence="1 2">CECT 5862</strain>
    </source>
</reference>
<gene>
    <name evidence="1" type="ORF">FHS18_003653</name>
</gene>
<accession>A0A7W5AZE2</accession>